<name>A0A1I0ZHC3_9ACTN</name>
<sequence>MIVTARYSSPCSDCDASADRPCLETCPTRQTAPLAVPSPRVPVDVGSPPWRLRVVPSLTVHHVPQAAPFPQSRLR</sequence>
<evidence type="ECO:0000313" key="1">
    <source>
        <dbReference type="EMBL" id="SFB23798.1"/>
    </source>
</evidence>
<dbReference type="Proteomes" id="UP000199113">
    <property type="component" value="Unassembled WGS sequence"/>
</dbReference>
<gene>
    <name evidence="1" type="ORF">SAMN05192575_105262</name>
</gene>
<accession>A0A1I0ZHC3</accession>
<proteinExistence type="predicted"/>
<dbReference type="AlphaFoldDB" id="A0A1I0ZHC3"/>
<evidence type="ECO:0000313" key="2">
    <source>
        <dbReference type="Proteomes" id="UP000199113"/>
    </source>
</evidence>
<protein>
    <submittedName>
        <fullName evidence="1">Uncharacterized protein</fullName>
    </submittedName>
</protein>
<dbReference type="EMBL" id="FOKC01000005">
    <property type="protein sequence ID" value="SFB23798.1"/>
    <property type="molecule type" value="Genomic_DNA"/>
</dbReference>
<organism evidence="1 2">
    <name type="scientific">Nocardioides alpinus</name>
    <dbReference type="NCBI Taxonomy" id="748909"/>
    <lineage>
        <taxon>Bacteria</taxon>
        <taxon>Bacillati</taxon>
        <taxon>Actinomycetota</taxon>
        <taxon>Actinomycetes</taxon>
        <taxon>Propionibacteriales</taxon>
        <taxon>Nocardioidaceae</taxon>
        <taxon>Nocardioides</taxon>
    </lineage>
</organism>
<reference evidence="1" key="1">
    <citation type="submission" date="2016-10" db="EMBL/GenBank/DDBJ databases">
        <authorList>
            <person name="de Groot N.N."/>
        </authorList>
    </citation>
    <scope>NUCLEOTIDE SEQUENCE [LARGE SCALE GENOMIC DNA]</scope>
    <source>
        <strain evidence="1">CGMCC 1.10697</strain>
    </source>
</reference>